<evidence type="ECO:0000313" key="2">
    <source>
        <dbReference type="EMBL" id="BDV42197.1"/>
    </source>
</evidence>
<keyword evidence="1" id="KW-0732">Signal</keyword>
<dbReference type="Proteomes" id="UP001317705">
    <property type="component" value="Chromosome"/>
</dbReference>
<reference evidence="2 3" key="1">
    <citation type="submission" date="2022-12" db="EMBL/GenBank/DDBJ databases">
        <title>Polyphasic characterization of Geotalea uranireducens NIT-SL11 newly isolated from a complex of sewage sludge and microbially reduced graphene oxide.</title>
        <authorList>
            <person name="Xie L."/>
            <person name="Yoshida N."/>
            <person name="Meng L."/>
        </authorList>
    </citation>
    <scope>NUCLEOTIDE SEQUENCE [LARGE SCALE GENOMIC DNA]</scope>
    <source>
        <strain evidence="2 3">NIT-SL11</strain>
    </source>
</reference>
<evidence type="ECO:0000313" key="3">
    <source>
        <dbReference type="Proteomes" id="UP001317705"/>
    </source>
</evidence>
<feature type="chain" id="PRO_5047081621" evidence="1">
    <location>
        <begin position="24"/>
        <end position="99"/>
    </location>
</feature>
<keyword evidence="3" id="KW-1185">Reference proteome</keyword>
<dbReference type="EMBL" id="AP027151">
    <property type="protein sequence ID" value="BDV42197.1"/>
    <property type="molecule type" value="Genomic_DNA"/>
</dbReference>
<gene>
    <name evidence="2" type="ORF">GURASL_11200</name>
</gene>
<evidence type="ECO:0000256" key="1">
    <source>
        <dbReference type="SAM" id="SignalP"/>
    </source>
</evidence>
<organism evidence="2 3">
    <name type="scientific">Geotalea uraniireducens</name>
    <dbReference type="NCBI Taxonomy" id="351604"/>
    <lineage>
        <taxon>Bacteria</taxon>
        <taxon>Pseudomonadati</taxon>
        <taxon>Thermodesulfobacteriota</taxon>
        <taxon>Desulfuromonadia</taxon>
        <taxon>Geobacterales</taxon>
        <taxon>Geobacteraceae</taxon>
        <taxon>Geotalea</taxon>
    </lineage>
</organism>
<sequence length="99" mass="10824">MTMKRTIVLMTAVSLISAVPAFATVHGSSHAGMDDQCAKDCAMLVKDCARQTDSIQQRISRLQTELGKGTAVYTTAELQRLQGKLKEAKATLRILEENK</sequence>
<name>A0ABM8EID9_9BACT</name>
<protein>
    <submittedName>
        <fullName evidence="2">Uncharacterized protein</fullName>
    </submittedName>
</protein>
<accession>A0ABM8EID9</accession>
<proteinExistence type="predicted"/>
<feature type="signal peptide" evidence="1">
    <location>
        <begin position="1"/>
        <end position="23"/>
    </location>
</feature>